<name>A0ABD2PKD1_9PLAT</name>
<proteinExistence type="predicted"/>
<evidence type="ECO:0000313" key="2">
    <source>
        <dbReference type="Proteomes" id="UP001626550"/>
    </source>
</evidence>
<organism evidence="1 2">
    <name type="scientific">Cichlidogyrus casuarinus</name>
    <dbReference type="NCBI Taxonomy" id="1844966"/>
    <lineage>
        <taxon>Eukaryota</taxon>
        <taxon>Metazoa</taxon>
        <taxon>Spiralia</taxon>
        <taxon>Lophotrochozoa</taxon>
        <taxon>Platyhelminthes</taxon>
        <taxon>Monogenea</taxon>
        <taxon>Monopisthocotylea</taxon>
        <taxon>Dactylogyridea</taxon>
        <taxon>Ancyrocephalidae</taxon>
        <taxon>Cichlidogyrus</taxon>
    </lineage>
</organism>
<evidence type="ECO:0000313" key="1">
    <source>
        <dbReference type="EMBL" id="KAL3307398.1"/>
    </source>
</evidence>
<dbReference type="Proteomes" id="UP001626550">
    <property type="component" value="Unassembled WGS sequence"/>
</dbReference>
<protein>
    <submittedName>
        <fullName evidence="1">Uncharacterized protein</fullName>
    </submittedName>
</protein>
<reference evidence="1 2" key="1">
    <citation type="submission" date="2024-11" db="EMBL/GenBank/DDBJ databases">
        <title>Adaptive evolution of stress response genes in parasites aligns with host niche diversity.</title>
        <authorList>
            <person name="Hahn C."/>
            <person name="Resl P."/>
        </authorList>
    </citation>
    <scope>NUCLEOTIDE SEQUENCE [LARGE SCALE GENOMIC DNA]</scope>
    <source>
        <strain evidence="1">EGGRZ-B1_66</strain>
        <tissue evidence="1">Body</tissue>
    </source>
</reference>
<dbReference type="AlphaFoldDB" id="A0ABD2PKD1"/>
<accession>A0ABD2PKD1</accession>
<gene>
    <name evidence="1" type="ORF">Ciccas_014088</name>
</gene>
<keyword evidence="2" id="KW-1185">Reference proteome</keyword>
<sequence length="220" mass="24796">METLDLRSAPRLAAQKSIVTHLCTEEALFPGTCDFKQDRRVWSFLYPESSIHCWSSNSKTQLKSISLNSFIPSTLFNLDKTSPCCIFPDATFQTPKSLGYVTFMNYLEDGGLYLGTSTGHLLRSTWPIALIQMKTNQPVRSWLSQIHKPATQTHHCVLIGVLRATCESSFDYSDPSQRLISIGNGFFDPLSPLNLGRSLRKTQQNKAVLVTMFDDEFFNS</sequence>
<comment type="caution">
    <text evidence="1">The sequence shown here is derived from an EMBL/GenBank/DDBJ whole genome shotgun (WGS) entry which is preliminary data.</text>
</comment>
<dbReference type="EMBL" id="JBJKFK010007476">
    <property type="protein sequence ID" value="KAL3307398.1"/>
    <property type="molecule type" value="Genomic_DNA"/>
</dbReference>